<keyword evidence="14" id="KW-0325">Glycoprotein</keyword>
<keyword evidence="8" id="KW-0732">Signal</keyword>
<evidence type="ECO:0000259" key="16">
    <source>
        <dbReference type="PROSITE" id="PS51695"/>
    </source>
</evidence>
<dbReference type="InterPro" id="IPR015366">
    <property type="entry name" value="S53_propep"/>
</dbReference>
<organism evidence="17 18">
    <name type="scientific">Russula ochroleuca</name>
    <dbReference type="NCBI Taxonomy" id="152965"/>
    <lineage>
        <taxon>Eukaryota</taxon>
        <taxon>Fungi</taxon>
        <taxon>Dikarya</taxon>
        <taxon>Basidiomycota</taxon>
        <taxon>Agaricomycotina</taxon>
        <taxon>Agaricomycetes</taxon>
        <taxon>Russulales</taxon>
        <taxon>Russulaceae</taxon>
        <taxon>Russula</taxon>
    </lineage>
</organism>
<evidence type="ECO:0000256" key="9">
    <source>
        <dbReference type="ARBA" id="ARBA00022801"/>
    </source>
</evidence>
<dbReference type="EMBL" id="WHVB01000018">
    <property type="protein sequence ID" value="KAF8473693.1"/>
    <property type="molecule type" value="Genomic_DNA"/>
</dbReference>
<dbReference type="GO" id="GO:0046872">
    <property type="term" value="F:metal ion binding"/>
    <property type="evidence" value="ECO:0007669"/>
    <property type="project" value="UniProtKB-UniRule"/>
</dbReference>
<proteinExistence type="predicted"/>
<dbReference type="InterPro" id="IPR030400">
    <property type="entry name" value="Sedolisin_dom"/>
</dbReference>
<dbReference type="EC" id="3.4.14.10" evidence="4"/>
<evidence type="ECO:0000313" key="17">
    <source>
        <dbReference type="EMBL" id="KAF8473693.1"/>
    </source>
</evidence>
<feature type="domain" description="Peptidase S53" evidence="16">
    <location>
        <begin position="260"/>
        <end position="625"/>
    </location>
</feature>
<evidence type="ECO:0000256" key="1">
    <source>
        <dbReference type="ARBA" id="ARBA00001910"/>
    </source>
</evidence>
<keyword evidence="11 15" id="KW-0106">Calcium</keyword>
<evidence type="ECO:0000313" key="18">
    <source>
        <dbReference type="Proteomes" id="UP000759537"/>
    </source>
</evidence>
<keyword evidence="18" id="KW-1185">Reference proteome</keyword>
<dbReference type="GO" id="GO:0006508">
    <property type="term" value="P:proteolysis"/>
    <property type="evidence" value="ECO:0007669"/>
    <property type="project" value="UniProtKB-KW"/>
</dbReference>
<dbReference type="SUPFAM" id="SSF54897">
    <property type="entry name" value="Protease propeptides/inhibitors"/>
    <property type="match status" value="1"/>
</dbReference>
<name>A0A9P5MRC2_9AGAM</name>
<evidence type="ECO:0000256" key="7">
    <source>
        <dbReference type="ARBA" id="ARBA00022723"/>
    </source>
</evidence>
<dbReference type="GO" id="GO:0008240">
    <property type="term" value="F:tripeptidyl-peptidase activity"/>
    <property type="evidence" value="ECO:0007669"/>
    <property type="project" value="UniProtKB-EC"/>
</dbReference>
<evidence type="ECO:0000256" key="3">
    <source>
        <dbReference type="ARBA" id="ARBA00004239"/>
    </source>
</evidence>
<evidence type="ECO:0000256" key="5">
    <source>
        <dbReference type="ARBA" id="ARBA00022525"/>
    </source>
</evidence>
<comment type="subcellular location">
    <subcellularLocation>
        <location evidence="3">Secreted</location>
        <location evidence="3">Extracellular space</location>
    </subcellularLocation>
</comment>
<dbReference type="SMART" id="SM00944">
    <property type="entry name" value="Pro-kuma_activ"/>
    <property type="match status" value="1"/>
</dbReference>
<evidence type="ECO:0000256" key="15">
    <source>
        <dbReference type="PROSITE-ProRule" id="PRU01032"/>
    </source>
</evidence>
<dbReference type="PROSITE" id="PS51695">
    <property type="entry name" value="SEDOLISIN"/>
    <property type="match status" value="1"/>
</dbReference>
<evidence type="ECO:0000256" key="14">
    <source>
        <dbReference type="ARBA" id="ARBA00023180"/>
    </source>
</evidence>
<dbReference type="PANTHER" id="PTHR14218">
    <property type="entry name" value="PROTEASE S8 TRIPEPTIDYL PEPTIDASE I CLN2"/>
    <property type="match status" value="1"/>
</dbReference>
<comment type="caution">
    <text evidence="17">The sequence shown here is derived from an EMBL/GenBank/DDBJ whole genome shotgun (WGS) entry which is preliminary data.</text>
</comment>
<feature type="binding site" evidence="15">
    <location>
        <position position="605"/>
    </location>
    <ligand>
        <name>Ca(2+)</name>
        <dbReference type="ChEBI" id="CHEBI:29108"/>
    </ligand>
</feature>
<protein>
    <recommendedName>
        <fullName evidence="4">tripeptidyl-peptidase II</fullName>
        <ecNumber evidence="4">3.4.14.10</ecNumber>
    </recommendedName>
</protein>
<comment type="function">
    <text evidence="2">Secreted tripeptidyl-peptidase which degrades proteins at acidic pHs and is involved in virulence.</text>
</comment>
<evidence type="ECO:0000256" key="13">
    <source>
        <dbReference type="ARBA" id="ARBA00023145"/>
    </source>
</evidence>
<dbReference type="InterPro" id="IPR000209">
    <property type="entry name" value="Peptidase_S8/S53_dom"/>
</dbReference>
<dbReference type="FunFam" id="3.40.50.200:FF:000015">
    <property type="entry name" value="Tripeptidyl peptidase A"/>
    <property type="match status" value="1"/>
</dbReference>
<feature type="binding site" evidence="15">
    <location>
        <position position="607"/>
    </location>
    <ligand>
        <name>Ca(2+)</name>
        <dbReference type="ChEBI" id="CHEBI:29108"/>
    </ligand>
</feature>
<feature type="binding site" evidence="15">
    <location>
        <position position="587"/>
    </location>
    <ligand>
        <name>Ca(2+)</name>
        <dbReference type="ChEBI" id="CHEBI:29108"/>
    </ligand>
</feature>
<dbReference type="PROSITE" id="PS00138">
    <property type="entry name" value="SUBTILASE_SER"/>
    <property type="match status" value="1"/>
</dbReference>
<keyword evidence="5" id="KW-0964">Secreted</keyword>
<dbReference type="InterPro" id="IPR050819">
    <property type="entry name" value="Tripeptidyl-peptidase_I"/>
</dbReference>
<comment type="cofactor">
    <cofactor evidence="15">
        <name>Ca(2+)</name>
        <dbReference type="ChEBI" id="CHEBI:29108"/>
    </cofactor>
    <text evidence="15">Binds 1 Ca(2+) ion per subunit.</text>
</comment>
<evidence type="ECO:0000256" key="10">
    <source>
        <dbReference type="ARBA" id="ARBA00022825"/>
    </source>
</evidence>
<keyword evidence="7 15" id="KW-0479">Metal-binding</keyword>
<keyword evidence="12" id="KW-0843">Virulence</keyword>
<keyword evidence="6 15" id="KW-0645">Protease</keyword>
<reference evidence="17" key="1">
    <citation type="submission" date="2019-10" db="EMBL/GenBank/DDBJ databases">
        <authorList>
            <consortium name="DOE Joint Genome Institute"/>
            <person name="Kuo A."/>
            <person name="Miyauchi S."/>
            <person name="Kiss E."/>
            <person name="Drula E."/>
            <person name="Kohler A."/>
            <person name="Sanchez-Garcia M."/>
            <person name="Andreopoulos B."/>
            <person name="Barry K.W."/>
            <person name="Bonito G."/>
            <person name="Buee M."/>
            <person name="Carver A."/>
            <person name="Chen C."/>
            <person name="Cichocki N."/>
            <person name="Clum A."/>
            <person name="Culley D."/>
            <person name="Crous P.W."/>
            <person name="Fauchery L."/>
            <person name="Girlanda M."/>
            <person name="Hayes R."/>
            <person name="Keri Z."/>
            <person name="LaButti K."/>
            <person name="Lipzen A."/>
            <person name="Lombard V."/>
            <person name="Magnuson J."/>
            <person name="Maillard F."/>
            <person name="Morin E."/>
            <person name="Murat C."/>
            <person name="Nolan M."/>
            <person name="Ohm R."/>
            <person name="Pangilinan J."/>
            <person name="Pereira M."/>
            <person name="Perotto S."/>
            <person name="Peter M."/>
            <person name="Riley R."/>
            <person name="Sitrit Y."/>
            <person name="Stielow B."/>
            <person name="Szollosi G."/>
            <person name="Zifcakova L."/>
            <person name="Stursova M."/>
            <person name="Spatafora J.W."/>
            <person name="Tedersoo L."/>
            <person name="Vaario L.-M."/>
            <person name="Yamada A."/>
            <person name="Yan M."/>
            <person name="Wang P."/>
            <person name="Xu J."/>
            <person name="Bruns T."/>
            <person name="Baldrian P."/>
            <person name="Vilgalys R."/>
            <person name="Henrissat B."/>
            <person name="Grigoriev I.V."/>
            <person name="Hibbett D."/>
            <person name="Nagy L.G."/>
            <person name="Martin F.M."/>
        </authorList>
    </citation>
    <scope>NUCLEOTIDE SEQUENCE</scope>
    <source>
        <strain evidence="17">Prilba</strain>
    </source>
</reference>
<keyword evidence="13" id="KW-0865">Zymogen</keyword>
<feature type="binding site" evidence="15">
    <location>
        <position position="586"/>
    </location>
    <ligand>
        <name>Ca(2+)</name>
        <dbReference type="ChEBI" id="CHEBI:29108"/>
    </ligand>
</feature>
<gene>
    <name evidence="17" type="ORF">DFH94DRAFT_763752</name>
</gene>
<dbReference type="Pfam" id="PF09286">
    <property type="entry name" value="Pro-kuma_activ"/>
    <property type="match status" value="1"/>
</dbReference>
<dbReference type="CDD" id="cd04056">
    <property type="entry name" value="Peptidases_S53"/>
    <property type="match status" value="1"/>
</dbReference>
<keyword evidence="9 15" id="KW-0378">Hydrolase</keyword>
<dbReference type="CDD" id="cd11377">
    <property type="entry name" value="Pro-peptidase_S53"/>
    <property type="match status" value="1"/>
</dbReference>
<evidence type="ECO:0000256" key="11">
    <source>
        <dbReference type="ARBA" id="ARBA00022837"/>
    </source>
</evidence>
<accession>A0A9P5MRC2</accession>
<feature type="active site" description="Charge relay system" evidence="15">
    <location>
        <position position="334"/>
    </location>
</feature>
<evidence type="ECO:0000256" key="6">
    <source>
        <dbReference type="ARBA" id="ARBA00022670"/>
    </source>
</evidence>
<dbReference type="Proteomes" id="UP000759537">
    <property type="component" value="Unassembled WGS sequence"/>
</dbReference>
<dbReference type="AlphaFoldDB" id="A0A9P5MRC2"/>
<evidence type="ECO:0000256" key="2">
    <source>
        <dbReference type="ARBA" id="ARBA00002451"/>
    </source>
</evidence>
<feature type="active site" description="Charge relay system" evidence="15">
    <location>
        <position position="545"/>
    </location>
</feature>
<keyword evidence="10 15" id="KW-0720">Serine protease</keyword>
<dbReference type="GO" id="GO:0004252">
    <property type="term" value="F:serine-type endopeptidase activity"/>
    <property type="evidence" value="ECO:0007669"/>
    <property type="project" value="UniProtKB-UniRule"/>
</dbReference>
<dbReference type="OrthoDB" id="409122at2759"/>
<dbReference type="Pfam" id="PF00082">
    <property type="entry name" value="Peptidase_S8"/>
    <property type="match status" value="1"/>
</dbReference>
<dbReference type="PANTHER" id="PTHR14218:SF15">
    <property type="entry name" value="TRIPEPTIDYL-PEPTIDASE 1"/>
    <property type="match status" value="1"/>
</dbReference>
<comment type="catalytic activity">
    <reaction evidence="1">
        <text>Release of an N-terminal tripeptide from a polypeptide.</text>
        <dbReference type="EC" id="3.4.14.10"/>
    </reaction>
</comment>
<evidence type="ECO:0000256" key="8">
    <source>
        <dbReference type="ARBA" id="ARBA00022729"/>
    </source>
</evidence>
<evidence type="ECO:0000256" key="12">
    <source>
        <dbReference type="ARBA" id="ARBA00023026"/>
    </source>
</evidence>
<feature type="active site" description="Charge relay system" evidence="15">
    <location>
        <position position="338"/>
    </location>
</feature>
<reference evidence="17" key="2">
    <citation type="journal article" date="2020" name="Nat. Commun.">
        <title>Large-scale genome sequencing of mycorrhizal fungi provides insights into the early evolution of symbiotic traits.</title>
        <authorList>
            <person name="Miyauchi S."/>
            <person name="Kiss E."/>
            <person name="Kuo A."/>
            <person name="Drula E."/>
            <person name="Kohler A."/>
            <person name="Sanchez-Garcia M."/>
            <person name="Morin E."/>
            <person name="Andreopoulos B."/>
            <person name="Barry K.W."/>
            <person name="Bonito G."/>
            <person name="Buee M."/>
            <person name="Carver A."/>
            <person name="Chen C."/>
            <person name="Cichocki N."/>
            <person name="Clum A."/>
            <person name="Culley D."/>
            <person name="Crous P.W."/>
            <person name="Fauchery L."/>
            <person name="Girlanda M."/>
            <person name="Hayes R.D."/>
            <person name="Keri Z."/>
            <person name="LaButti K."/>
            <person name="Lipzen A."/>
            <person name="Lombard V."/>
            <person name="Magnuson J."/>
            <person name="Maillard F."/>
            <person name="Murat C."/>
            <person name="Nolan M."/>
            <person name="Ohm R.A."/>
            <person name="Pangilinan J."/>
            <person name="Pereira M.F."/>
            <person name="Perotto S."/>
            <person name="Peter M."/>
            <person name="Pfister S."/>
            <person name="Riley R."/>
            <person name="Sitrit Y."/>
            <person name="Stielow J.B."/>
            <person name="Szollosi G."/>
            <person name="Zifcakova L."/>
            <person name="Stursova M."/>
            <person name="Spatafora J.W."/>
            <person name="Tedersoo L."/>
            <person name="Vaario L.M."/>
            <person name="Yamada A."/>
            <person name="Yan M."/>
            <person name="Wang P."/>
            <person name="Xu J."/>
            <person name="Bruns T."/>
            <person name="Baldrian P."/>
            <person name="Vilgalys R."/>
            <person name="Dunand C."/>
            <person name="Henrissat B."/>
            <person name="Grigoriev I.V."/>
            <person name="Hibbett D."/>
            <person name="Nagy L.G."/>
            <person name="Martin F.M."/>
        </authorList>
    </citation>
    <scope>NUCLEOTIDE SEQUENCE</scope>
    <source>
        <strain evidence="17">Prilba</strain>
    </source>
</reference>
<evidence type="ECO:0000256" key="4">
    <source>
        <dbReference type="ARBA" id="ARBA00012462"/>
    </source>
</evidence>
<dbReference type="InterPro" id="IPR036852">
    <property type="entry name" value="Peptidase_S8/S53_dom_sf"/>
</dbReference>
<dbReference type="GO" id="GO:0005576">
    <property type="term" value="C:extracellular region"/>
    <property type="evidence" value="ECO:0007669"/>
    <property type="project" value="UniProtKB-SubCell"/>
</dbReference>
<dbReference type="SUPFAM" id="SSF52743">
    <property type="entry name" value="Subtilisin-like"/>
    <property type="match status" value="1"/>
</dbReference>
<dbReference type="InterPro" id="IPR023828">
    <property type="entry name" value="Peptidase_S8_Ser-AS"/>
</dbReference>
<sequence length="625" mass="66733">MHDHVTLAEADGTWCCRLVPLSVLHTPTWTTMYWLSVLSVLTVVPLGLATPPSPRWDDIRLKHSWDSIPGKWECQGHPPAGTTIDLRVALKPHRKNALIDALYEVSDPSHSKYGAHLSKEQVAELVAPHPDTLELVGSWLAHHEVPSAAVSITHGGGWLTVYNVSLTQANALLGATYQRYRHMETKETIIRTIGYALPAALHEHVQTVAPTTYFGSSRALRLTSKVMSNGPTLPNGDPVLQNASSTSAPGAPVPSSCSATITPACLRRLYNTLSYEPQAPLSNQLGITGYLNQFASHSDLTEFLARFRVDALPAQFPVVRVNGGMDNQNQPGVEANLDIQYAESISYPTPNIFYSTGGTPPYKADDQTPTNTNEPYLDWLKFIVNQQTIPQTISTSYGDDEQTVPQDYAESVCNLFAQLGSMGVSVLFSSGDFGVGGGSCHSNDGTNSVKFIPGFPASCPFVTAVGGTTQVNPEVAANFSGGGFSNYFSRPSYQDAAVVSYLTKLGGQNSGLFNPNGRGYPDISAQAMNFQVVVNKTVINVAGTSCSAPTAAGVISLLNDFLISKGRSPLGFLNPLFYRAPASFNDITSGSNPGCGTLGFSAGTGWDPITGLGTPDFLKLQAALG</sequence>
<dbReference type="Gene3D" id="3.40.50.200">
    <property type="entry name" value="Peptidase S8/S53 domain"/>
    <property type="match status" value="1"/>
</dbReference>